<evidence type="ECO:0000313" key="2">
    <source>
        <dbReference type="EMBL" id="KIW41232.1"/>
    </source>
</evidence>
<reference evidence="2 3" key="1">
    <citation type="submission" date="2015-01" db="EMBL/GenBank/DDBJ databases">
        <title>The Genome Sequence of Exophiala oligosperma CBS72588.</title>
        <authorList>
            <consortium name="The Broad Institute Genomics Platform"/>
            <person name="Cuomo C."/>
            <person name="de Hoog S."/>
            <person name="Gorbushina A."/>
            <person name="Stielow B."/>
            <person name="Teixiera M."/>
            <person name="Abouelleil A."/>
            <person name="Chapman S.B."/>
            <person name="Priest M."/>
            <person name="Young S.K."/>
            <person name="Wortman J."/>
            <person name="Nusbaum C."/>
            <person name="Birren B."/>
        </authorList>
    </citation>
    <scope>NUCLEOTIDE SEQUENCE [LARGE SCALE GENOMIC DNA]</scope>
    <source>
        <strain evidence="2 3">CBS 72588</strain>
    </source>
</reference>
<protein>
    <submittedName>
        <fullName evidence="2">Uncharacterized protein</fullName>
    </submittedName>
</protein>
<dbReference type="GeneID" id="27358880"/>
<feature type="compositionally biased region" description="Basic residues" evidence="1">
    <location>
        <begin position="259"/>
        <end position="278"/>
    </location>
</feature>
<keyword evidence="3" id="KW-1185">Reference proteome</keyword>
<feature type="compositionally biased region" description="Low complexity" evidence="1">
    <location>
        <begin position="318"/>
        <end position="329"/>
    </location>
</feature>
<feature type="compositionally biased region" description="Basic and acidic residues" evidence="1">
    <location>
        <begin position="40"/>
        <end position="50"/>
    </location>
</feature>
<feature type="compositionally biased region" description="Basic residues" evidence="1">
    <location>
        <begin position="298"/>
        <end position="309"/>
    </location>
</feature>
<evidence type="ECO:0000256" key="1">
    <source>
        <dbReference type="SAM" id="MobiDB-lite"/>
    </source>
</evidence>
<sequence>MFEVPQAKRVKREDLFRQDDDNPESSRPSSRSTSPEETQEVGRRDEEVIRPDYGFEYDFITPKSVEREEKVLDQGQTLDQVEHDDDDHHAKGEEEEPIEYQFRLFTTTSSFSATTNTNTNTKQPLTTQRALQQRRPKSTVRLSVTPPPEDFIESTLSLENAGFVRPNRPDGYYFTSSRPTATIETSRSQYSQTALSDSDVLARAGSTKWPGTTLPWRCVHVTLVASSDPKKKKEKSLQISHDPNGPSSAAVTITDRRSRLPRPRPSKKRRILNRRRLALRAELALQSQKTEELERQKRTLRNREKKVKRKEREKLKKQQQQQQQQQQQEPSQGSEEKGD</sequence>
<evidence type="ECO:0000313" key="3">
    <source>
        <dbReference type="Proteomes" id="UP000053342"/>
    </source>
</evidence>
<feature type="compositionally biased region" description="Low complexity" evidence="1">
    <location>
        <begin position="111"/>
        <end position="127"/>
    </location>
</feature>
<dbReference type="Proteomes" id="UP000053342">
    <property type="component" value="Unassembled WGS sequence"/>
</dbReference>
<feature type="region of interest" description="Disordered" evidence="1">
    <location>
        <begin position="111"/>
        <end position="148"/>
    </location>
</feature>
<dbReference type="VEuPathDB" id="FungiDB:PV06_06806"/>
<dbReference type="STRING" id="215243.A0A0D2BUU5"/>
<feature type="region of interest" description="Disordered" evidence="1">
    <location>
        <begin position="227"/>
        <end position="339"/>
    </location>
</feature>
<gene>
    <name evidence="2" type="ORF">PV06_06806</name>
</gene>
<proteinExistence type="predicted"/>
<dbReference type="HOGENOM" id="CLU_051875_0_0_1"/>
<dbReference type="EMBL" id="KN847337">
    <property type="protein sequence ID" value="KIW41232.1"/>
    <property type="molecule type" value="Genomic_DNA"/>
</dbReference>
<feature type="region of interest" description="Disordered" evidence="1">
    <location>
        <begin position="1"/>
        <end position="97"/>
    </location>
</feature>
<accession>A0A0D2BUU5</accession>
<organism evidence="2 3">
    <name type="scientific">Exophiala oligosperma</name>
    <dbReference type="NCBI Taxonomy" id="215243"/>
    <lineage>
        <taxon>Eukaryota</taxon>
        <taxon>Fungi</taxon>
        <taxon>Dikarya</taxon>
        <taxon>Ascomycota</taxon>
        <taxon>Pezizomycotina</taxon>
        <taxon>Eurotiomycetes</taxon>
        <taxon>Chaetothyriomycetidae</taxon>
        <taxon>Chaetothyriales</taxon>
        <taxon>Herpotrichiellaceae</taxon>
        <taxon>Exophiala</taxon>
    </lineage>
</organism>
<dbReference type="InterPro" id="IPR018555">
    <property type="entry name" value="C630.06c-like"/>
</dbReference>
<feature type="compositionally biased region" description="Basic and acidic residues" evidence="1">
    <location>
        <begin position="11"/>
        <end position="20"/>
    </location>
</feature>
<dbReference type="Pfam" id="PF09428">
    <property type="entry name" value="DUF2011"/>
    <property type="match status" value="1"/>
</dbReference>
<name>A0A0D2BUU5_9EURO</name>
<dbReference type="RefSeq" id="XP_016261448.1">
    <property type="nucleotide sequence ID" value="XM_016407968.1"/>
</dbReference>
<feature type="compositionally biased region" description="Low complexity" evidence="1">
    <location>
        <begin position="25"/>
        <end position="36"/>
    </location>
</feature>
<dbReference type="AlphaFoldDB" id="A0A0D2BUU5"/>
<dbReference type="OrthoDB" id="5425061at2759"/>
<feature type="compositionally biased region" description="Polar residues" evidence="1">
    <location>
        <begin position="237"/>
        <end position="251"/>
    </location>
</feature>